<keyword evidence="1" id="KW-1133">Transmembrane helix</keyword>
<dbReference type="EMBL" id="DSRT01000055">
    <property type="protein sequence ID" value="HGW29496.1"/>
    <property type="molecule type" value="Genomic_DNA"/>
</dbReference>
<evidence type="ECO:0000313" key="3">
    <source>
        <dbReference type="EMBL" id="HGW29496.1"/>
    </source>
</evidence>
<dbReference type="AlphaFoldDB" id="A0A7C4XI39"/>
<comment type="caution">
    <text evidence="3">The sequence shown here is derived from an EMBL/GenBank/DDBJ whole genome shotgun (WGS) entry which is preliminary data.</text>
</comment>
<feature type="transmembrane region" description="Helical" evidence="1">
    <location>
        <begin position="267"/>
        <end position="291"/>
    </location>
</feature>
<keyword evidence="1" id="KW-0812">Transmembrane</keyword>
<reference evidence="3" key="1">
    <citation type="journal article" date="2020" name="mSystems">
        <title>Genome- and Community-Level Interaction Insights into Carbon Utilization and Element Cycling Functions of Hydrothermarchaeota in Hydrothermal Sediment.</title>
        <authorList>
            <person name="Zhou Z."/>
            <person name="Liu Y."/>
            <person name="Xu W."/>
            <person name="Pan J."/>
            <person name="Luo Z.H."/>
            <person name="Li M."/>
        </authorList>
    </citation>
    <scope>NUCLEOTIDE SEQUENCE [LARGE SCALE GENOMIC DNA]</scope>
    <source>
        <strain evidence="3">SpSt-417</strain>
    </source>
</reference>
<protein>
    <submittedName>
        <fullName evidence="3">DUF4349 domain-containing protein</fullName>
    </submittedName>
</protein>
<keyword evidence="1" id="KW-0472">Membrane</keyword>
<proteinExistence type="predicted"/>
<dbReference type="InterPro" id="IPR025645">
    <property type="entry name" value="DUF4349"/>
</dbReference>
<sequence length="300" mass="33704">MWIKSNKVPAILIVVLGFLAFGTPKYRPIPLTNSLNMYSKMGGAPTEQADFSISSDFIGRGRMPSPAYDSAPRMEVTNRKVVTNSYLSLLVKNVRAAIDSVSNQTQRLEGYVVNSSVSSPEGLSNGDITVRVPSKNMDKMLEYLRGSAVKVVTENISGTDITDQYMDAEERLKTLQTTKTKYEEILNSTTDVEQILIINDRIINIQDQIDNIKGQLRYMSETSQSTLITVYLSTDELELPFALEERWDTKLVFKYAVRSLVANARDLAGAVIWLAVYSVIWVPLLIIVWAAKKYWKNSPK</sequence>
<feature type="domain" description="DUF4349" evidence="2">
    <location>
        <begin position="79"/>
        <end position="289"/>
    </location>
</feature>
<evidence type="ECO:0000259" key="2">
    <source>
        <dbReference type="Pfam" id="PF14257"/>
    </source>
</evidence>
<organism evidence="3">
    <name type="scientific">candidate division WWE3 bacterium</name>
    <dbReference type="NCBI Taxonomy" id="2053526"/>
    <lineage>
        <taxon>Bacteria</taxon>
        <taxon>Katanobacteria</taxon>
    </lineage>
</organism>
<gene>
    <name evidence="3" type="ORF">ENR63_01050</name>
</gene>
<evidence type="ECO:0000256" key="1">
    <source>
        <dbReference type="SAM" id="Phobius"/>
    </source>
</evidence>
<name>A0A7C4XI39_UNCKA</name>
<dbReference type="Pfam" id="PF14257">
    <property type="entry name" value="DUF4349"/>
    <property type="match status" value="1"/>
</dbReference>
<accession>A0A7C4XI39</accession>